<keyword evidence="1" id="KW-0143">Chaperone</keyword>
<evidence type="ECO:0000313" key="4">
    <source>
        <dbReference type="EMBL" id="AOW05646.1"/>
    </source>
</evidence>
<feature type="domain" description="J" evidence="3">
    <location>
        <begin position="41"/>
        <end position="115"/>
    </location>
</feature>
<dbReference type="Gene3D" id="1.10.287.110">
    <property type="entry name" value="DnaJ domain"/>
    <property type="match status" value="1"/>
</dbReference>
<accession>A0A1D8NJ36</accession>
<reference evidence="4 5" key="1">
    <citation type="journal article" date="2016" name="PLoS ONE">
        <title>Sequence Assembly of Yarrowia lipolytica Strain W29/CLIB89 Shows Transposable Element Diversity.</title>
        <authorList>
            <person name="Magnan C."/>
            <person name="Yu J."/>
            <person name="Chang I."/>
            <person name="Jahn E."/>
            <person name="Kanomata Y."/>
            <person name="Wu J."/>
            <person name="Zeller M."/>
            <person name="Oakes M."/>
            <person name="Baldi P."/>
            <person name="Sandmeyer S."/>
        </authorList>
    </citation>
    <scope>NUCLEOTIDE SEQUENCE [LARGE SCALE GENOMIC DNA]</scope>
    <source>
        <strain evidence="5">CLIB89(W29)</strain>
    </source>
</reference>
<dbReference type="PANTHER" id="PTHR44145">
    <property type="entry name" value="DNAJ HOMOLOG SUBFAMILY A MEMBER 3, MITOCHONDRIAL"/>
    <property type="match status" value="1"/>
</dbReference>
<dbReference type="InterPro" id="IPR001623">
    <property type="entry name" value="DnaJ_domain"/>
</dbReference>
<dbReference type="Pfam" id="PF00226">
    <property type="entry name" value="DnaJ"/>
    <property type="match status" value="1"/>
</dbReference>
<evidence type="ECO:0000256" key="2">
    <source>
        <dbReference type="SAM" id="MobiDB-lite"/>
    </source>
</evidence>
<dbReference type="Proteomes" id="UP000182444">
    <property type="component" value="Chromosome 1E"/>
</dbReference>
<sequence>MNRIKAPGGAPNIHTHFVLLRSRAFSSTQKCMDYPAHDNPSPYEIFGMGPHNLNQKALKREYYILAKKYHPDSNGSSEETADLTKEIKDARFRKISNAYEILKNPSRRHAYDRFGQGWEGARPGPYGQDGATSNLYNQASTATAGHGPRYSTQSDGFWGASGWQDYEDLRNHSSKAKQNENTTLIGMALVVVAVVVTYLQIKRIIDVMEDQYFRVKEQNKKLEDSLFWARNNYGFAQGKDDRVSRFLVMRRNSLAEEGDYMEAQLSEDNWRRRKIAEKRAKQAEAAAAAASNGEEVHGKLDATPEPPVRPPPTALEVANAFSKSELISKAVSLTTKDQVVSTTSAVFTDSLLTSIQGVDKE</sequence>
<organism evidence="4 5">
    <name type="scientific">Yarrowia lipolytica</name>
    <name type="common">Candida lipolytica</name>
    <dbReference type="NCBI Taxonomy" id="4952"/>
    <lineage>
        <taxon>Eukaryota</taxon>
        <taxon>Fungi</taxon>
        <taxon>Dikarya</taxon>
        <taxon>Ascomycota</taxon>
        <taxon>Saccharomycotina</taxon>
        <taxon>Dipodascomycetes</taxon>
        <taxon>Dipodascales</taxon>
        <taxon>Dipodascales incertae sedis</taxon>
        <taxon>Yarrowia</taxon>
    </lineage>
</organism>
<protein>
    <recommendedName>
        <fullName evidence="3">J domain-containing protein</fullName>
    </recommendedName>
</protein>
<dbReference type="InterPro" id="IPR018253">
    <property type="entry name" value="DnaJ_domain_CS"/>
</dbReference>
<dbReference type="PANTHER" id="PTHR44145:SF3">
    <property type="entry name" value="DNAJ HOMOLOG SUBFAMILY A MEMBER 3, MITOCHONDRIAL"/>
    <property type="match status" value="1"/>
</dbReference>
<proteinExistence type="predicted"/>
<feature type="compositionally biased region" description="Pro residues" evidence="2">
    <location>
        <begin position="304"/>
        <end position="313"/>
    </location>
</feature>
<dbReference type="VEuPathDB" id="FungiDB:YALI0_E19272g"/>
<dbReference type="VEuPathDB" id="FungiDB:YALI1_E23038g"/>
<gene>
    <name evidence="4" type="ORF">YALI1_E23038g</name>
</gene>
<evidence type="ECO:0000256" key="1">
    <source>
        <dbReference type="ARBA" id="ARBA00023186"/>
    </source>
</evidence>
<dbReference type="GeneID" id="2911755"/>
<evidence type="ECO:0000259" key="3">
    <source>
        <dbReference type="PROSITE" id="PS50076"/>
    </source>
</evidence>
<dbReference type="AlphaFoldDB" id="A0A1D8NJ36"/>
<dbReference type="KEGG" id="yli:2911755"/>
<dbReference type="InterPro" id="IPR051938">
    <property type="entry name" value="Apopto_cytoskel_mod"/>
</dbReference>
<dbReference type="PROSITE" id="PS50076">
    <property type="entry name" value="DNAJ_2"/>
    <property type="match status" value="1"/>
</dbReference>
<feature type="region of interest" description="Disordered" evidence="2">
    <location>
        <begin position="283"/>
        <end position="313"/>
    </location>
</feature>
<dbReference type="RefSeq" id="XP_504139.2">
    <property type="nucleotide sequence ID" value="XM_504139.3"/>
</dbReference>
<evidence type="ECO:0000313" key="5">
    <source>
        <dbReference type="Proteomes" id="UP000182444"/>
    </source>
</evidence>
<dbReference type="PRINTS" id="PR00625">
    <property type="entry name" value="JDOMAIN"/>
</dbReference>
<dbReference type="SUPFAM" id="SSF46565">
    <property type="entry name" value="Chaperone J-domain"/>
    <property type="match status" value="1"/>
</dbReference>
<dbReference type="InterPro" id="IPR036869">
    <property type="entry name" value="J_dom_sf"/>
</dbReference>
<dbReference type="eggNOG" id="ENOG502RYTK">
    <property type="taxonomic scope" value="Eukaryota"/>
</dbReference>
<dbReference type="PROSITE" id="PS00636">
    <property type="entry name" value="DNAJ_1"/>
    <property type="match status" value="1"/>
</dbReference>
<dbReference type="CDD" id="cd06257">
    <property type="entry name" value="DnaJ"/>
    <property type="match status" value="1"/>
</dbReference>
<name>A0A1D8NJ36_YARLL</name>
<dbReference type="SMART" id="SM00271">
    <property type="entry name" value="DnaJ"/>
    <property type="match status" value="1"/>
</dbReference>
<dbReference type="EMBL" id="CP017557">
    <property type="protein sequence ID" value="AOW05646.1"/>
    <property type="molecule type" value="Genomic_DNA"/>
</dbReference>